<evidence type="ECO:0000256" key="1">
    <source>
        <dbReference type="SAM" id="SignalP"/>
    </source>
</evidence>
<dbReference type="AlphaFoldDB" id="W0SJC8"/>
<dbReference type="HOGENOM" id="CLU_115809_1_0_4"/>
<accession>W0SJC8</accession>
<gene>
    <name evidence="2" type="ORF">SUTH_03442</name>
</gene>
<dbReference type="OrthoDB" id="1150802at2"/>
<dbReference type="Proteomes" id="UP000031637">
    <property type="component" value="Chromosome"/>
</dbReference>
<dbReference type="GO" id="GO:0005506">
    <property type="term" value="F:iron ion binding"/>
    <property type="evidence" value="ECO:0007669"/>
    <property type="project" value="InterPro"/>
</dbReference>
<dbReference type="GO" id="GO:0009055">
    <property type="term" value="F:electron transfer activity"/>
    <property type="evidence" value="ECO:0007669"/>
    <property type="project" value="InterPro"/>
</dbReference>
<reference evidence="2 3" key="1">
    <citation type="journal article" date="2014" name="Syst. Appl. Microbiol.">
        <title>Complete genomes of freshwater sulfur oxidizers Sulfuricella denitrificans skB26 and Sulfuritalea hydrogenivorans sk43H: genetic insights into the sulfur oxidation pathway of betaproteobacteria.</title>
        <authorList>
            <person name="Watanabe T."/>
            <person name="Kojima H."/>
            <person name="Fukui M."/>
        </authorList>
    </citation>
    <scope>NUCLEOTIDE SEQUENCE [LARGE SCALE GENOMIC DNA]</scope>
    <source>
        <strain evidence="2">DSM22779</strain>
    </source>
</reference>
<keyword evidence="3" id="KW-1185">Reference proteome</keyword>
<feature type="signal peptide" evidence="1">
    <location>
        <begin position="1"/>
        <end position="24"/>
    </location>
</feature>
<evidence type="ECO:0000313" key="2">
    <source>
        <dbReference type="EMBL" id="BAO31212.1"/>
    </source>
</evidence>
<sequence>MKPRHQKLAASFVGTLCVVGMALAAGPAKTSKPQPAADQRAPLVLLDAERHLVLEEMRNFLAVLQTITDALPREDMKEVARAARSMGSGAANEIPPVTVAKLPEEFKVLAGGVHTSFDLIALDAESLGDPKHTVSQVAEMLQKCNACHGIYQIKVGKDVRAKSKAN</sequence>
<dbReference type="SUPFAM" id="SSF47175">
    <property type="entry name" value="Cytochromes"/>
    <property type="match status" value="1"/>
</dbReference>
<protein>
    <recommendedName>
        <fullName evidence="4">Cytochrome C</fullName>
    </recommendedName>
</protein>
<organism evidence="2 3">
    <name type="scientific">Sulfuritalea hydrogenivorans sk43H</name>
    <dbReference type="NCBI Taxonomy" id="1223802"/>
    <lineage>
        <taxon>Bacteria</taxon>
        <taxon>Pseudomonadati</taxon>
        <taxon>Pseudomonadota</taxon>
        <taxon>Betaproteobacteria</taxon>
        <taxon>Nitrosomonadales</taxon>
        <taxon>Sterolibacteriaceae</taxon>
        <taxon>Sulfuritalea</taxon>
    </lineage>
</organism>
<keyword evidence="1" id="KW-0732">Signal</keyword>
<evidence type="ECO:0000313" key="3">
    <source>
        <dbReference type="Proteomes" id="UP000031637"/>
    </source>
</evidence>
<evidence type="ECO:0008006" key="4">
    <source>
        <dbReference type="Google" id="ProtNLM"/>
    </source>
</evidence>
<dbReference type="KEGG" id="shd:SUTH_03442"/>
<dbReference type="GO" id="GO:0020037">
    <property type="term" value="F:heme binding"/>
    <property type="evidence" value="ECO:0007669"/>
    <property type="project" value="InterPro"/>
</dbReference>
<dbReference type="EMBL" id="AP012547">
    <property type="protein sequence ID" value="BAO31212.1"/>
    <property type="molecule type" value="Genomic_DNA"/>
</dbReference>
<feature type="chain" id="PRO_5004795017" description="Cytochrome C" evidence="1">
    <location>
        <begin position="25"/>
        <end position="166"/>
    </location>
</feature>
<dbReference type="InterPro" id="IPR010980">
    <property type="entry name" value="Cyt_c/b562"/>
</dbReference>
<dbReference type="STRING" id="1223802.SUTH_03442"/>
<proteinExistence type="predicted"/>
<dbReference type="GO" id="GO:0022900">
    <property type="term" value="P:electron transport chain"/>
    <property type="evidence" value="ECO:0007669"/>
    <property type="project" value="InterPro"/>
</dbReference>
<dbReference type="RefSeq" id="WP_070099355.1">
    <property type="nucleotide sequence ID" value="NZ_AP012547.1"/>
</dbReference>
<name>W0SJC8_9PROT</name>